<dbReference type="InterPro" id="IPR004360">
    <property type="entry name" value="Glyas_Fos-R_dOase_dom"/>
</dbReference>
<reference evidence="3" key="1">
    <citation type="journal article" date="2019" name="Int. J. Syst. Evol. Microbiol.">
        <title>The Global Catalogue of Microorganisms (GCM) 10K type strain sequencing project: providing services to taxonomists for standard genome sequencing and annotation.</title>
        <authorList>
            <consortium name="The Broad Institute Genomics Platform"/>
            <consortium name="The Broad Institute Genome Sequencing Center for Infectious Disease"/>
            <person name="Wu L."/>
            <person name="Ma J."/>
        </authorList>
    </citation>
    <scope>NUCLEOTIDE SEQUENCE [LARGE SCALE GENOMIC DNA]</scope>
    <source>
        <strain evidence="3">CGMCC 1.3240</strain>
    </source>
</reference>
<dbReference type="CDD" id="cd06588">
    <property type="entry name" value="PhnB_like"/>
    <property type="match status" value="1"/>
</dbReference>
<accession>A0ABW0W565</accession>
<dbReference type="SUPFAM" id="SSF54593">
    <property type="entry name" value="Glyoxalase/Bleomycin resistance protein/Dihydroxybiphenyl dioxygenase"/>
    <property type="match status" value="1"/>
</dbReference>
<dbReference type="EMBL" id="JBHSOW010000118">
    <property type="protein sequence ID" value="MFC5653212.1"/>
    <property type="molecule type" value="Genomic_DNA"/>
</dbReference>
<dbReference type="PANTHER" id="PTHR33990">
    <property type="entry name" value="PROTEIN YJDN-RELATED"/>
    <property type="match status" value="1"/>
</dbReference>
<protein>
    <submittedName>
        <fullName evidence="2">VOC family protein</fullName>
    </submittedName>
</protein>
<gene>
    <name evidence="2" type="ORF">ACFPYJ_29685</name>
</gene>
<dbReference type="InterPro" id="IPR029068">
    <property type="entry name" value="Glyas_Bleomycin-R_OHBP_Dase"/>
</dbReference>
<name>A0ABW0W565_9BACL</name>
<dbReference type="Pfam" id="PF00903">
    <property type="entry name" value="Glyoxalase"/>
    <property type="match status" value="1"/>
</dbReference>
<dbReference type="Proteomes" id="UP001596047">
    <property type="component" value="Unassembled WGS sequence"/>
</dbReference>
<evidence type="ECO:0000259" key="1">
    <source>
        <dbReference type="Pfam" id="PF00903"/>
    </source>
</evidence>
<proteinExistence type="predicted"/>
<evidence type="ECO:0000313" key="3">
    <source>
        <dbReference type="Proteomes" id="UP001596047"/>
    </source>
</evidence>
<dbReference type="PANTHER" id="PTHR33990:SF1">
    <property type="entry name" value="PROTEIN YJDN"/>
    <property type="match status" value="1"/>
</dbReference>
<dbReference type="Gene3D" id="3.10.180.10">
    <property type="entry name" value="2,3-Dihydroxybiphenyl 1,2-Dioxygenase, domain 1"/>
    <property type="match status" value="1"/>
</dbReference>
<comment type="caution">
    <text evidence="2">The sequence shown here is derived from an EMBL/GenBank/DDBJ whole genome shotgun (WGS) entry which is preliminary data.</text>
</comment>
<sequence length="131" mass="14433">MAKIRPYIYSGNAREQAAFYVDALGGEIVSVQTFGDMPGAEEGIKDRVMHLIMQAAGIQFYLADSNSIQRGSGLDLTLEFASDHEAAQAFEKLAAGGKVIMKFERMFWGSLFGRLEDKFGVTWQIATEVSN</sequence>
<dbReference type="RefSeq" id="WP_379191868.1">
    <property type="nucleotide sequence ID" value="NZ_JBHSOW010000118.1"/>
</dbReference>
<feature type="domain" description="Glyoxalase/fosfomycin resistance/dioxygenase" evidence="1">
    <location>
        <begin position="8"/>
        <end position="125"/>
    </location>
</feature>
<evidence type="ECO:0000313" key="2">
    <source>
        <dbReference type="EMBL" id="MFC5653212.1"/>
    </source>
</evidence>
<organism evidence="2 3">
    <name type="scientific">Paenibacillus solisilvae</name>
    <dbReference type="NCBI Taxonomy" id="2486751"/>
    <lineage>
        <taxon>Bacteria</taxon>
        <taxon>Bacillati</taxon>
        <taxon>Bacillota</taxon>
        <taxon>Bacilli</taxon>
        <taxon>Bacillales</taxon>
        <taxon>Paenibacillaceae</taxon>
        <taxon>Paenibacillus</taxon>
    </lineage>
</organism>
<keyword evidence="3" id="KW-1185">Reference proteome</keyword>
<dbReference type="InterPro" id="IPR028973">
    <property type="entry name" value="PhnB-like"/>
</dbReference>